<dbReference type="Proteomes" id="UP000239494">
    <property type="component" value="Unassembled WGS sequence"/>
</dbReference>
<dbReference type="InterPro" id="IPR003012">
    <property type="entry name" value="Tet_transcr_reg_TetR"/>
</dbReference>
<organism evidence="8 9">
    <name type="scientific">Umezawaea tangerina</name>
    <dbReference type="NCBI Taxonomy" id="84725"/>
    <lineage>
        <taxon>Bacteria</taxon>
        <taxon>Bacillati</taxon>
        <taxon>Actinomycetota</taxon>
        <taxon>Actinomycetes</taxon>
        <taxon>Pseudonocardiales</taxon>
        <taxon>Pseudonocardiaceae</taxon>
        <taxon>Umezawaea</taxon>
    </lineage>
</organism>
<dbReference type="PROSITE" id="PS50949">
    <property type="entry name" value="HTH_GNTR"/>
    <property type="match status" value="1"/>
</dbReference>
<dbReference type="GO" id="GO:0003677">
    <property type="term" value="F:DNA binding"/>
    <property type="evidence" value="ECO:0007669"/>
    <property type="project" value="UniProtKB-UniRule"/>
</dbReference>
<dbReference type="GO" id="GO:0003700">
    <property type="term" value="F:DNA-binding transcription factor activity"/>
    <property type="evidence" value="ECO:0007669"/>
    <property type="project" value="InterPro"/>
</dbReference>
<dbReference type="Pfam" id="PF00392">
    <property type="entry name" value="GntR"/>
    <property type="match status" value="1"/>
</dbReference>
<dbReference type="Gene3D" id="1.10.10.60">
    <property type="entry name" value="Homeodomain-like"/>
    <property type="match status" value="1"/>
</dbReference>
<dbReference type="Pfam" id="PF00440">
    <property type="entry name" value="TetR_N"/>
    <property type="match status" value="1"/>
</dbReference>
<proteinExistence type="predicted"/>
<dbReference type="SUPFAM" id="SSF46785">
    <property type="entry name" value="Winged helix' DNA-binding domain"/>
    <property type="match status" value="1"/>
</dbReference>
<dbReference type="InterPro" id="IPR036271">
    <property type="entry name" value="Tet_transcr_reg_TetR-rel_C_sf"/>
</dbReference>
<dbReference type="GO" id="GO:0045892">
    <property type="term" value="P:negative regulation of DNA-templated transcription"/>
    <property type="evidence" value="ECO:0007669"/>
    <property type="project" value="InterPro"/>
</dbReference>
<dbReference type="InterPro" id="IPR001647">
    <property type="entry name" value="HTH_TetR"/>
</dbReference>
<dbReference type="EMBL" id="PVTF01000003">
    <property type="protein sequence ID" value="PRY43681.1"/>
    <property type="molecule type" value="Genomic_DNA"/>
</dbReference>
<dbReference type="Gene3D" id="1.10.10.10">
    <property type="entry name" value="Winged helix-like DNA-binding domain superfamily/Winged helix DNA-binding domain"/>
    <property type="match status" value="1"/>
</dbReference>
<feature type="domain" description="HTH tetR-type" evidence="7">
    <location>
        <begin position="87"/>
        <end position="147"/>
    </location>
</feature>
<dbReference type="Pfam" id="PF02909">
    <property type="entry name" value="TetR_C_1"/>
    <property type="match status" value="1"/>
</dbReference>
<accession>A0A2T0TDF6</accession>
<dbReference type="Gene3D" id="1.10.357.10">
    <property type="entry name" value="Tetracycline Repressor, domain 2"/>
    <property type="match status" value="1"/>
</dbReference>
<keyword evidence="1" id="KW-0678">Repressor</keyword>
<feature type="DNA-binding region" description="H-T-H motif" evidence="5">
    <location>
        <begin position="110"/>
        <end position="129"/>
    </location>
</feature>
<dbReference type="SMART" id="SM00345">
    <property type="entry name" value="HTH_GNTR"/>
    <property type="match status" value="1"/>
</dbReference>
<feature type="domain" description="HTH gntR-type" evidence="6">
    <location>
        <begin position="4"/>
        <end position="72"/>
    </location>
</feature>
<dbReference type="PANTHER" id="PTHR44846">
    <property type="entry name" value="MANNOSYL-D-GLYCERATE TRANSPORT/METABOLISM SYSTEM REPRESSOR MNGR-RELATED"/>
    <property type="match status" value="1"/>
</dbReference>
<dbReference type="InterPro" id="IPR050679">
    <property type="entry name" value="Bact_HTH_transcr_reg"/>
</dbReference>
<keyword evidence="9" id="KW-1185">Reference proteome</keyword>
<dbReference type="PANTHER" id="PTHR44846:SF17">
    <property type="entry name" value="GNTR-FAMILY TRANSCRIPTIONAL REGULATOR"/>
    <property type="match status" value="1"/>
</dbReference>
<evidence type="ECO:0000256" key="3">
    <source>
        <dbReference type="ARBA" id="ARBA00023125"/>
    </source>
</evidence>
<dbReference type="InterPro" id="IPR009057">
    <property type="entry name" value="Homeodomain-like_sf"/>
</dbReference>
<evidence type="ECO:0000313" key="8">
    <source>
        <dbReference type="EMBL" id="PRY43681.1"/>
    </source>
</evidence>
<evidence type="ECO:0000259" key="6">
    <source>
        <dbReference type="PROSITE" id="PS50949"/>
    </source>
</evidence>
<dbReference type="InterPro" id="IPR004111">
    <property type="entry name" value="Repressor_TetR_C"/>
</dbReference>
<dbReference type="AlphaFoldDB" id="A0A2T0TDF6"/>
<evidence type="ECO:0000256" key="4">
    <source>
        <dbReference type="ARBA" id="ARBA00023163"/>
    </source>
</evidence>
<dbReference type="GO" id="GO:0046677">
    <property type="term" value="P:response to antibiotic"/>
    <property type="evidence" value="ECO:0007669"/>
    <property type="project" value="InterPro"/>
</dbReference>
<evidence type="ECO:0000256" key="5">
    <source>
        <dbReference type="PROSITE-ProRule" id="PRU00335"/>
    </source>
</evidence>
<sequence>MPEDPPYLRIVAELRRRIESGELTPGARVPSVRRVAAEWDVALATATKALAVLSQEGLVRAVPRVGTVVATPAPARRSAPRRDPSVHLTRDLVVRAAIDIADAQGFAALSMRAVAVELGVPTMSLYRHVRGRAELAMLMADTVFGEHRLPAVPPPTWRAQLELSARMQWAAYRQHPWLPRLIPITRPHPTRNLMPYVEWALRAVDGHGQDTTTMLHAHITLFGYVRGTAVDIETEAQAEFDTGLSAEQWMDANEAGFSAVLDSGSFPVFARVSSEEFAFDLDALFEFGLQRLLDGFAVLFR</sequence>
<evidence type="ECO:0000256" key="2">
    <source>
        <dbReference type="ARBA" id="ARBA00023015"/>
    </source>
</evidence>
<dbReference type="OrthoDB" id="2570341at2"/>
<name>A0A2T0TDF6_9PSEU</name>
<dbReference type="CDD" id="cd07377">
    <property type="entry name" value="WHTH_GntR"/>
    <property type="match status" value="1"/>
</dbReference>
<dbReference type="InterPro" id="IPR036390">
    <property type="entry name" value="WH_DNA-bd_sf"/>
</dbReference>
<dbReference type="SUPFAM" id="SSF46689">
    <property type="entry name" value="Homeodomain-like"/>
    <property type="match status" value="1"/>
</dbReference>
<protein>
    <submittedName>
        <fullName evidence="8">TetR family transcriptional regulator</fullName>
    </submittedName>
</protein>
<dbReference type="InterPro" id="IPR036388">
    <property type="entry name" value="WH-like_DNA-bd_sf"/>
</dbReference>
<keyword evidence="3 5" id="KW-0238">DNA-binding</keyword>
<keyword evidence="4" id="KW-0804">Transcription</keyword>
<reference evidence="8 9" key="1">
    <citation type="submission" date="2018-03" db="EMBL/GenBank/DDBJ databases">
        <title>Genomic Encyclopedia of Archaeal and Bacterial Type Strains, Phase II (KMG-II): from individual species to whole genera.</title>
        <authorList>
            <person name="Goeker M."/>
        </authorList>
    </citation>
    <scope>NUCLEOTIDE SEQUENCE [LARGE SCALE GENOMIC DNA]</scope>
    <source>
        <strain evidence="8 9">DSM 44720</strain>
    </source>
</reference>
<dbReference type="RefSeq" id="WP_106187221.1">
    <property type="nucleotide sequence ID" value="NZ_PVTF01000003.1"/>
</dbReference>
<dbReference type="InterPro" id="IPR000524">
    <property type="entry name" value="Tscrpt_reg_HTH_GntR"/>
</dbReference>
<dbReference type="SUPFAM" id="SSF48498">
    <property type="entry name" value="Tetracyclin repressor-like, C-terminal domain"/>
    <property type="match status" value="1"/>
</dbReference>
<dbReference type="PROSITE" id="PS50977">
    <property type="entry name" value="HTH_TETR_2"/>
    <property type="match status" value="1"/>
</dbReference>
<gene>
    <name evidence="8" type="ORF">CLV43_103428</name>
</gene>
<evidence type="ECO:0000313" key="9">
    <source>
        <dbReference type="Proteomes" id="UP000239494"/>
    </source>
</evidence>
<keyword evidence="2" id="KW-0805">Transcription regulation</keyword>
<dbReference type="PRINTS" id="PR00400">
    <property type="entry name" value="TETREPRESSOR"/>
</dbReference>
<evidence type="ECO:0000259" key="7">
    <source>
        <dbReference type="PROSITE" id="PS50977"/>
    </source>
</evidence>
<comment type="caution">
    <text evidence="8">The sequence shown here is derived from an EMBL/GenBank/DDBJ whole genome shotgun (WGS) entry which is preliminary data.</text>
</comment>
<evidence type="ECO:0000256" key="1">
    <source>
        <dbReference type="ARBA" id="ARBA00022491"/>
    </source>
</evidence>